<reference evidence="1 2" key="1">
    <citation type="submission" date="2023-05" db="EMBL/GenBank/DDBJ databases">
        <title>B98-5 Cell Line De Novo Hybrid Assembly: An Optical Mapping Approach.</title>
        <authorList>
            <person name="Kananen K."/>
            <person name="Auerbach J.A."/>
            <person name="Kautto E."/>
            <person name="Blachly J.S."/>
        </authorList>
    </citation>
    <scope>NUCLEOTIDE SEQUENCE [LARGE SCALE GENOMIC DNA]</scope>
    <source>
        <strain evidence="1">B95-8</strain>
        <tissue evidence="1">Cell line</tissue>
    </source>
</reference>
<organism evidence="1 2">
    <name type="scientific">Saguinus oedipus</name>
    <name type="common">Cotton-top tamarin</name>
    <name type="synonym">Oedipomidas oedipus</name>
    <dbReference type="NCBI Taxonomy" id="9490"/>
    <lineage>
        <taxon>Eukaryota</taxon>
        <taxon>Metazoa</taxon>
        <taxon>Chordata</taxon>
        <taxon>Craniata</taxon>
        <taxon>Vertebrata</taxon>
        <taxon>Euteleostomi</taxon>
        <taxon>Mammalia</taxon>
        <taxon>Eutheria</taxon>
        <taxon>Euarchontoglires</taxon>
        <taxon>Primates</taxon>
        <taxon>Haplorrhini</taxon>
        <taxon>Platyrrhini</taxon>
        <taxon>Cebidae</taxon>
        <taxon>Callitrichinae</taxon>
        <taxon>Saguinus</taxon>
    </lineage>
</organism>
<keyword evidence="2" id="KW-1185">Reference proteome</keyword>
<gene>
    <name evidence="1" type="primary">SNTG2</name>
    <name evidence="1" type="ORF">P7K49_029978</name>
</gene>
<accession>A0ABQ9U8R2</accession>
<dbReference type="Proteomes" id="UP001266305">
    <property type="component" value="Unassembled WGS sequence"/>
</dbReference>
<evidence type="ECO:0000313" key="2">
    <source>
        <dbReference type="Proteomes" id="UP001266305"/>
    </source>
</evidence>
<evidence type="ECO:0000313" key="1">
    <source>
        <dbReference type="EMBL" id="KAK2093449.1"/>
    </source>
</evidence>
<protein>
    <submittedName>
        <fullName evidence="1">Gamma-2-syntrophin</fullName>
    </submittedName>
</protein>
<dbReference type="EMBL" id="JASSZA010000015">
    <property type="protein sequence ID" value="KAK2093449.1"/>
    <property type="molecule type" value="Genomic_DNA"/>
</dbReference>
<comment type="caution">
    <text evidence="1">The sequence shown here is derived from an EMBL/GenBank/DDBJ whole genome shotgun (WGS) entry which is preliminary data.</text>
</comment>
<sequence length="64" mass="7497">MKAPQLQVSTFDWVRAERTYNLCEVLFKVLKVGFFHAVDTYIQIRYPLGFQDERIVVPHGPLKS</sequence>
<name>A0ABQ9U8R2_SAGOE</name>
<proteinExistence type="predicted"/>